<dbReference type="PANTHER" id="PTHR44591">
    <property type="entry name" value="STRESS RESPONSE REGULATOR PROTEIN 1"/>
    <property type="match status" value="1"/>
</dbReference>
<evidence type="ECO:0000313" key="5">
    <source>
        <dbReference type="EMBL" id="OGE84547.1"/>
    </source>
</evidence>
<feature type="modified residue" description="4-aspartylphosphate" evidence="3">
    <location>
        <position position="56"/>
    </location>
</feature>
<evidence type="ECO:0000256" key="1">
    <source>
        <dbReference type="ARBA" id="ARBA00022553"/>
    </source>
</evidence>
<gene>
    <name evidence="5" type="ORF">A2846_02285</name>
</gene>
<dbReference type="PANTHER" id="PTHR44591:SF14">
    <property type="entry name" value="PROTEIN PILG"/>
    <property type="match status" value="1"/>
</dbReference>
<accession>A0A1F5P3M2</accession>
<dbReference type="GO" id="GO:0000160">
    <property type="term" value="P:phosphorelay signal transduction system"/>
    <property type="evidence" value="ECO:0007669"/>
    <property type="project" value="UniProtKB-KW"/>
</dbReference>
<dbReference type="Pfam" id="PF00072">
    <property type="entry name" value="Response_reg"/>
    <property type="match status" value="1"/>
</dbReference>
<dbReference type="InterPro" id="IPR001789">
    <property type="entry name" value="Sig_transdc_resp-reg_receiver"/>
</dbReference>
<dbReference type="Gene3D" id="3.40.50.2300">
    <property type="match status" value="1"/>
</dbReference>
<sequence length="127" mass="14126">MDVPQKKILVVDDEKPMTRALEIKLKLSGFDVRVAYNGEEALKFLESEKFDLVLLDLIMPKLDGFGVLSAMKTKDIRVPVVVASNLGQEEDIARAKAMGAIDYFVKSDTSITEIVVRVNKDINLNGQ</sequence>
<dbReference type="PROSITE" id="PS50110">
    <property type="entry name" value="RESPONSE_REGULATORY"/>
    <property type="match status" value="1"/>
</dbReference>
<keyword evidence="1 3" id="KW-0597">Phosphoprotein</keyword>
<name>A0A1F5P3M2_9BACT</name>
<dbReference type="InterPro" id="IPR011006">
    <property type="entry name" value="CheY-like_superfamily"/>
</dbReference>
<dbReference type="SUPFAM" id="SSF52172">
    <property type="entry name" value="CheY-like"/>
    <property type="match status" value="1"/>
</dbReference>
<dbReference type="InterPro" id="IPR050595">
    <property type="entry name" value="Bact_response_regulator"/>
</dbReference>
<dbReference type="CDD" id="cd17574">
    <property type="entry name" value="REC_OmpR"/>
    <property type="match status" value="1"/>
</dbReference>
<evidence type="ECO:0000259" key="4">
    <source>
        <dbReference type="PROSITE" id="PS50110"/>
    </source>
</evidence>
<dbReference type="AlphaFoldDB" id="A0A1F5P3M2"/>
<organism evidence="5 6">
    <name type="scientific">Candidatus Doudnabacteria bacterium RIFCSPHIGHO2_01_FULL_49_9</name>
    <dbReference type="NCBI Taxonomy" id="1817827"/>
    <lineage>
        <taxon>Bacteria</taxon>
        <taxon>Candidatus Doudnaibacteriota</taxon>
    </lineage>
</organism>
<keyword evidence="2" id="KW-0902">Two-component regulatory system</keyword>
<feature type="domain" description="Response regulatory" evidence="4">
    <location>
        <begin position="7"/>
        <end position="121"/>
    </location>
</feature>
<proteinExistence type="predicted"/>
<dbReference type="Proteomes" id="UP000176339">
    <property type="component" value="Unassembled WGS sequence"/>
</dbReference>
<comment type="caution">
    <text evidence="5">The sequence shown here is derived from an EMBL/GenBank/DDBJ whole genome shotgun (WGS) entry which is preliminary data.</text>
</comment>
<evidence type="ECO:0000256" key="2">
    <source>
        <dbReference type="ARBA" id="ARBA00023012"/>
    </source>
</evidence>
<evidence type="ECO:0000313" key="6">
    <source>
        <dbReference type="Proteomes" id="UP000176339"/>
    </source>
</evidence>
<dbReference type="EMBL" id="MFEN01000005">
    <property type="protein sequence ID" value="OGE84547.1"/>
    <property type="molecule type" value="Genomic_DNA"/>
</dbReference>
<reference evidence="5 6" key="1">
    <citation type="journal article" date="2016" name="Nat. Commun.">
        <title>Thousands of microbial genomes shed light on interconnected biogeochemical processes in an aquifer system.</title>
        <authorList>
            <person name="Anantharaman K."/>
            <person name="Brown C.T."/>
            <person name="Hug L.A."/>
            <person name="Sharon I."/>
            <person name="Castelle C.J."/>
            <person name="Probst A.J."/>
            <person name="Thomas B.C."/>
            <person name="Singh A."/>
            <person name="Wilkins M.J."/>
            <person name="Karaoz U."/>
            <person name="Brodie E.L."/>
            <person name="Williams K.H."/>
            <person name="Hubbard S.S."/>
            <person name="Banfield J.F."/>
        </authorList>
    </citation>
    <scope>NUCLEOTIDE SEQUENCE [LARGE SCALE GENOMIC DNA]</scope>
</reference>
<protein>
    <recommendedName>
        <fullName evidence="4">Response regulatory domain-containing protein</fullName>
    </recommendedName>
</protein>
<dbReference type="SMART" id="SM00448">
    <property type="entry name" value="REC"/>
    <property type="match status" value="1"/>
</dbReference>
<evidence type="ECO:0000256" key="3">
    <source>
        <dbReference type="PROSITE-ProRule" id="PRU00169"/>
    </source>
</evidence>